<dbReference type="PANTHER" id="PTHR30487:SF0">
    <property type="entry name" value="PREPILIN LEADER PEPTIDASE_N-METHYLTRANSFERASE-RELATED"/>
    <property type="match status" value="1"/>
</dbReference>
<dbReference type="InterPro" id="IPR010627">
    <property type="entry name" value="Prepilin_pept_A24_N"/>
</dbReference>
<dbReference type="InterPro" id="IPR000045">
    <property type="entry name" value="Prepilin_IV_endopep_pep"/>
</dbReference>
<feature type="transmembrane region" description="Helical" evidence="7">
    <location>
        <begin position="76"/>
        <end position="96"/>
    </location>
</feature>
<dbReference type="InterPro" id="IPR050882">
    <property type="entry name" value="Prepilin_peptidase/N-MTase"/>
</dbReference>
<gene>
    <name evidence="10" type="ORF">AUK04_04000</name>
</gene>
<keyword evidence="6 7" id="KW-0472">Membrane</keyword>
<accession>A0A1J5HEH2</accession>
<feature type="domain" description="Prepilin type IV endopeptidase peptidase" evidence="8">
    <location>
        <begin position="141"/>
        <end position="247"/>
    </location>
</feature>
<dbReference type="Pfam" id="PF06750">
    <property type="entry name" value="A24_N_bact"/>
    <property type="match status" value="1"/>
</dbReference>
<proteinExistence type="inferred from homology"/>
<feature type="non-terminal residue" evidence="10">
    <location>
        <position position="271"/>
    </location>
</feature>
<evidence type="ECO:0000313" key="10">
    <source>
        <dbReference type="EMBL" id="OIP82867.1"/>
    </source>
</evidence>
<feature type="transmembrane region" description="Helical" evidence="7">
    <location>
        <begin position="158"/>
        <end position="177"/>
    </location>
</feature>
<name>A0A1J5HEH2_9BACT</name>
<dbReference type="AlphaFoldDB" id="A0A1J5HEH2"/>
<feature type="transmembrane region" description="Helical" evidence="7">
    <location>
        <begin position="131"/>
        <end position="152"/>
    </location>
</feature>
<evidence type="ECO:0000256" key="1">
    <source>
        <dbReference type="ARBA" id="ARBA00004651"/>
    </source>
</evidence>
<evidence type="ECO:0000256" key="6">
    <source>
        <dbReference type="ARBA" id="ARBA00023136"/>
    </source>
</evidence>
<sequence>MFNEYYFLIPFIFILGAAIGSFLNVLIDRWLNDQPITGRSCCDHCKKQLKSLDLIPIFSFLFLSGRSRCCNKKLSWQYPLVEMVTGVLFVLVVIASPALRDVAISLPIGQSILTGLLPFDYATSSVVSLRVNLLAMILMLATVSCLIVIFFADVKYQIIPDQIQILLFLFSIFYFLFSSNWSIQSLIIRLLSGVVVMLPILLIYLISRGRGMGFGDVKLAFNMGILLGIKGGLLALYFAFIIGGIFGAYLLLSKKKKLKSKIAFGPFLVLG</sequence>
<feature type="transmembrane region" description="Helical" evidence="7">
    <location>
        <begin position="186"/>
        <end position="207"/>
    </location>
</feature>
<keyword evidence="3" id="KW-1003">Cell membrane</keyword>
<dbReference type="EMBL" id="MNZM01000101">
    <property type="protein sequence ID" value="OIP82867.1"/>
    <property type="molecule type" value="Genomic_DNA"/>
</dbReference>
<evidence type="ECO:0000313" key="11">
    <source>
        <dbReference type="Proteomes" id="UP000183758"/>
    </source>
</evidence>
<evidence type="ECO:0000256" key="3">
    <source>
        <dbReference type="ARBA" id="ARBA00022475"/>
    </source>
</evidence>
<keyword evidence="4 7" id="KW-0812">Transmembrane</keyword>
<feature type="transmembrane region" description="Helical" evidence="7">
    <location>
        <begin position="6"/>
        <end position="27"/>
    </location>
</feature>
<comment type="caution">
    <text evidence="10">The sequence shown here is derived from an EMBL/GenBank/DDBJ whole genome shotgun (WGS) entry which is preliminary data.</text>
</comment>
<comment type="similarity">
    <text evidence="2">Belongs to the peptidase A24 family.</text>
</comment>
<evidence type="ECO:0000259" key="8">
    <source>
        <dbReference type="Pfam" id="PF01478"/>
    </source>
</evidence>
<dbReference type="Gene3D" id="1.20.120.1220">
    <property type="match status" value="1"/>
</dbReference>
<protein>
    <recommendedName>
        <fullName evidence="12">Prepilin peptidase</fullName>
    </recommendedName>
</protein>
<evidence type="ECO:0000256" key="7">
    <source>
        <dbReference type="SAM" id="Phobius"/>
    </source>
</evidence>
<keyword evidence="5 7" id="KW-1133">Transmembrane helix</keyword>
<dbReference type="PANTHER" id="PTHR30487">
    <property type="entry name" value="TYPE 4 PREPILIN-LIKE PROTEINS LEADER PEPTIDE-PROCESSING ENZYME"/>
    <property type="match status" value="1"/>
</dbReference>
<organism evidence="10 11">
    <name type="scientific">Candidatus Roizmanbacteria bacterium CG2_30_33_16</name>
    <dbReference type="NCBI Taxonomy" id="1805340"/>
    <lineage>
        <taxon>Bacteria</taxon>
        <taxon>Candidatus Roizmaniibacteriota</taxon>
    </lineage>
</organism>
<reference evidence="10 11" key="1">
    <citation type="journal article" date="2016" name="Environ. Microbiol.">
        <title>Genomic resolution of a cold subsurface aquifer community provides metabolic insights for novel microbes adapted to high CO concentrations.</title>
        <authorList>
            <person name="Probst A.J."/>
            <person name="Castelle C.J."/>
            <person name="Singh A."/>
            <person name="Brown C.T."/>
            <person name="Anantharaman K."/>
            <person name="Sharon I."/>
            <person name="Hug L.A."/>
            <person name="Burstein D."/>
            <person name="Emerson J.B."/>
            <person name="Thomas B.C."/>
            <person name="Banfield J.F."/>
        </authorList>
    </citation>
    <scope>NUCLEOTIDE SEQUENCE [LARGE SCALE GENOMIC DNA]</scope>
    <source>
        <strain evidence="10">CG2_30_33_16</strain>
    </source>
</reference>
<evidence type="ECO:0000256" key="4">
    <source>
        <dbReference type="ARBA" id="ARBA00022692"/>
    </source>
</evidence>
<dbReference type="GO" id="GO:0005886">
    <property type="term" value="C:plasma membrane"/>
    <property type="evidence" value="ECO:0007669"/>
    <property type="project" value="UniProtKB-SubCell"/>
</dbReference>
<evidence type="ECO:0000256" key="5">
    <source>
        <dbReference type="ARBA" id="ARBA00022989"/>
    </source>
</evidence>
<dbReference type="GO" id="GO:0004190">
    <property type="term" value="F:aspartic-type endopeptidase activity"/>
    <property type="evidence" value="ECO:0007669"/>
    <property type="project" value="InterPro"/>
</dbReference>
<feature type="domain" description="Prepilin peptidase A24 N-terminal" evidence="9">
    <location>
        <begin position="14"/>
        <end position="94"/>
    </location>
</feature>
<dbReference type="Pfam" id="PF01478">
    <property type="entry name" value="Peptidase_A24"/>
    <property type="match status" value="1"/>
</dbReference>
<evidence type="ECO:0008006" key="12">
    <source>
        <dbReference type="Google" id="ProtNLM"/>
    </source>
</evidence>
<dbReference type="GO" id="GO:0006465">
    <property type="term" value="P:signal peptide processing"/>
    <property type="evidence" value="ECO:0007669"/>
    <property type="project" value="TreeGrafter"/>
</dbReference>
<dbReference type="Proteomes" id="UP000183758">
    <property type="component" value="Unassembled WGS sequence"/>
</dbReference>
<feature type="transmembrane region" description="Helical" evidence="7">
    <location>
        <begin position="102"/>
        <end position="119"/>
    </location>
</feature>
<comment type="subcellular location">
    <subcellularLocation>
        <location evidence="1">Cell membrane</location>
        <topology evidence="1">Multi-pass membrane protein</topology>
    </subcellularLocation>
</comment>
<evidence type="ECO:0000259" key="9">
    <source>
        <dbReference type="Pfam" id="PF06750"/>
    </source>
</evidence>
<feature type="transmembrane region" description="Helical" evidence="7">
    <location>
        <begin position="219"/>
        <end position="252"/>
    </location>
</feature>
<evidence type="ECO:0000256" key="2">
    <source>
        <dbReference type="ARBA" id="ARBA00005801"/>
    </source>
</evidence>